<evidence type="ECO:0000256" key="2">
    <source>
        <dbReference type="ARBA" id="ARBA00022475"/>
    </source>
</evidence>
<feature type="transmembrane region" description="Helical" evidence="8">
    <location>
        <begin position="302"/>
        <end position="322"/>
    </location>
</feature>
<protein>
    <submittedName>
        <fullName evidence="9">Uncharacterized protein</fullName>
    </submittedName>
</protein>
<evidence type="ECO:0000313" key="9">
    <source>
        <dbReference type="EMBL" id="KKS98424.1"/>
    </source>
</evidence>
<keyword evidence="4" id="KW-0808">Transferase</keyword>
<comment type="caution">
    <text evidence="9">The sequence shown here is derived from an EMBL/GenBank/DDBJ whole genome shotgun (WGS) entry which is preliminary data.</text>
</comment>
<feature type="transmembrane region" description="Helical" evidence="8">
    <location>
        <begin position="134"/>
        <end position="151"/>
    </location>
</feature>
<dbReference type="STRING" id="1618443.UV73_C0002G0138"/>
<proteinExistence type="predicted"/>
<organism evidence="9 10">
    <name type="scientific">Candidatus Gottesmanbacteria bacterium GW2011_GWA2_43_14</name>
    <dbReference type="NCBI Taxonomy" id="1618443"/>
    <lineage>
        <taxon>Bacteria</taxon>
        <taxon>Candidatus Gottesmaniibacteriota</taxon>
    </lineage>
</organism>
<dbReference type="InterPro" id="IPR050297">
    <property type="entry name" value="LipidA_mod_glycosyltrf_83"/>
</dbReference>
<feature type="transmembrane region" description="Helical" evidence="8">
    <location>
        <begin position="328"/>
        <end position="349"/>
    </location>
</feature>
<comment type="subcellular location">
    <subcellularLocation>
        <location evidence="1">Cell membrane</location>
        <topology evidence="1">Multi-pass membrane protein</topology>
    </subcellularLocation>
</comment>
<dbReference type="GO" id="GO:0009103">
    <property type="term" value="P:lipopolysaccharide biosynthetic process"/>
    <property type="evidence" value="ECO:0007669"/>
    <property type="project" value="UniProtKB-ARBA"/>
</dbReference>
<accession>A0A0G1DL85</accession>
<evidence type="ECO:0000313" key="10">
    <source>
        <dbReference type="Proteomes" id="UP000034894"/>
    </source>
</evidence>
<keyword evidence="2" id="KW-1003">Cell membrane</keyword>
<keyword evidence="3" id="KW-0328">Glycosyltransferase</keyword>
<feature type="transmembrane region" description="Helical" evidence="8">
    <location>
        <begin position="209"/>
        <end position="227"/>
    </location>
</feature>
<evidence type="ECO:0000256" key="4">
    <source>
        <dbReference type="ARBA" id="ARBA00022679"/>
    </source>
</evidence>
<evidence type="ECO:0000256" key="8">
    <source>
        <dbReference type="SAM" id="Phobius"/>
    </source>
</evidence>
<dbReference type="AlphaFoldDB" id="A0A0G1DL85"/>
<dbReference type="EMBL" id="LCFP01000002">
    <property type="protein sequence ID" value="KKS98424.1"/>
    <property type="molecule type" value="Genomic_DNA"/>
</dbReference>
<feature type="transmembrane region" description="Helical" evidence="8">
    <location>
        <begin position="361"/>
        <end position="378"/>
    </location>
</feature>
<reference evidence="9 10" key="1">
    <citation type="journal article" date="2015" name="Nature">
        <title>rRNA introns, odd ribosomes, and small enigmatic genomes across a large radiation of phyla.</title>
        <authorList>
            <person name="Brown C.T."/>
            <person name="Hug L.A."/>
            <person name="Thomas B.C."/>
            <person name="Sharon I."/>
            <person name="Castelle C.J."/>
            <person name="Singh A."/>
            <person name="Wilkins M.J."/>
            <person name="Williams K.H."/>
            <person name="Banfield J.F."/>
        </authorList>
    </citation>
    <scope>NUCLEOTIDE SEQUENCE [LARGE SCALE GENOMIC DNA]</scope>
</reference>
<evidence type="ECO:0000256" key="3">
    <source>
        <dbReference type="ARBA" id="ARBA00022676"/>
    </source>
</evidence>
<dbReference type="Proteomes" id="UP000034894">
    <property type="component" value="Unassembled WGS sequence"/>
</dbReference>
<feature type="transmembrane region" description="Helical" evidence="8">
    <location>
        <begin position="267"/>
        <end position="290"/>
    </location>
</feature>
<keyword evidence="6 8" id="KW-1133">Transmembrane helix</keyword>
<dbReference type="GO" id="GO:0005886">
    <property type="term" value="C:plasma membrane"/>
    <property type="evidence" value="ECO:0007669"/>
    <property type="project" value="UniProtKB-SubCell"/>
</dbReference>
<evidence type="ECO:0000256" key="6">
    <source>
        <dbReference type="ARBA" id="ARBA00022989"/>
    </source>
</evidence>
<gene>
    <name evidence="9" type="ORF">UV73_C0002G0138</name>
</gene>
<feature type="transmembrane region" description="Helical" evidence="8">
    <location>
        <begin position="84"/>
        <end position="103"/>
    </location>
</feature>
<evidence type="ECO:0000256" key="1">
    <source>
        <dbReference type="ARBA" id="ARBA00004651"/>
    </source>
</evidence>
<sequence>MSKKLTFFLFTIVVLGTLLRIYKLDRTLSFDTDQAAAYLIADRILSGKNLLLVGPLTTIWQVNLLPPTYYYLITLLKFFLQDELLITAFFTVTGILTVVLAFITGREISGKKAGLLSAYLTAVSVTMIQYSRNIWELHLIPFLILLSLYFIQKANRQGNVKYLWLSILTFCISLMYVSSFLLIPAMLFLWTAAYKKIKLQPGFRSFRKILIPFIFLLAAFYLPVLFFETFNGFPSVAYIINILTGQTGYVSTNLPSAFQNLIEHSWLFLYSLFPYLNGILILPLLLIFLIPQSFRKNRSSGYLTSKVLTVLLSASLLLTSLYSGKAEVYRMASLYPFFFLIAGSSLNRYLIMKNNLQLKTVTYSLVLIFLSAFTIFNLKNYRFHLLQGNQLAYKPLFNAAKFILNDAGNASFTLYVITPFEKQNHHATPYYLALEKLTGEKLINLNQKGNWIDQNLQKKNWIYLICREYADMSTADRDCQEYFTRTYNLSQAVMKVKLDQEILYKIRGQS</sequence>
<dbReference type="PANTHER" id="PTHR33908">
    <property type="entry name" value="MANNOSYLTRANSFERASE YKCB-RELATED"/>
    <property type="match status" value="1"/>
</dbReference>
<name>A0A0G1DL85_9BACT</name>
<feature type="transmembrane region" description="Helical" evidence="8">
    <location>
        <begin position="50"/>
        <end position="72"/>
    </location>
</feature>
<keyword evidence="7 8" id="KW-0472">Membrane</keyword>
<feature type="transmembrane region" description="Helical" evidence="8">
    <location>
        <begin position="6"/>
        <end position="22"/>
    </location>
</feature>
<keyword evidence="5 8" id="KW-0812">Transmembrane</keyword>
<evidence type="ECO:0000256" key="5">
    <source>
        <dbReference type="ARBA" id="ARBA00022692"/>
    </source>
</evidence>
<feature type="transmembrane region" description="Helical" evidence="8">
    <location>
        <begin position="163"/>
        <end position="189"/>
    </location>
</feature>
<evidence type="ECO:0000256" key="7">
    <source>
        <dbReference type="ARBA" id="ARBA00023136"/>
    </source>
</evidence>
<dbReference type="PANTHER" id="PTHR33908:SF11">
    <property type="entry name" value="MEMBRANE PROTEIN"/>
    <property type="match status" value="1"/>
</dbReference>
<dbReference type="GO" id="GO:0016763">
    <property type="term" value="F:pentosyltransferase activity"/>
    <property type="evidence" value="ECO:0007669"/>
    <property type="project" value="TreeGrafter"/>
</dbReference>